<organism evidence="1 2">
    <name type="scientific">Rhizopogon vesiculosus</name>
    <dbReference type="NCBI Taxonomy" id="180088"/>
    <lineage>
        <taxon>Eukaryota</taxon>
        <taxon>Fungi</taxon>
        <taxon>Dikarya</taxon>
        <taxon>Basidiomycota</taxon>
        <taxon>Agaricomycotina</taxon>
        <taxon>Agaricomycetes</taxon>
        <taxon>Agaricomycetidae</taxon>
        <taxon>Boletales</taxon>
        <taxon>Suillineae</taxon>
        <taxon>Rhizopogonaceae</taxon>
        <taxon>Rhizopogon</taxon>
    </lineage>
</organism>
<comment type="caution">
    <text evidence="1">The sequence shown here is derived from an EMBL/GenBank/DDBJ whole genome shotgun (WGS) entry which is preliminary data.</text>
</comment>
<evidence type="ECO:0000313" key="1">
    <source>
        <dbReference type="EMBL" id="OJA13511.1"/>
    </source>
</evidence>
<keyword evidence="2" id="KW-1185">Reference proteome</keyword>
<sequence length="14" mass="1422">MLLGGTAAVDTEED</sequence>
<accession>A0A1J8PYJ1</accession>
<evidence type="ECO:0000313" key="2">
    <source>
        <dbReference type="Proteomes" id="UP000183567"/>
    </source>
</evidence>
<dbReference type="Proteomes" id="UP000183567">
    <property type="component" value="Unassembled WGS sequence"/>
</dbReference>
<name>A0A1J8PYJ1_9AGAM</name>
<reference evidence="1 2" key="1">
    <citation type="submission" date="2016-03" db="EMBL/GenBank/DDBJ databases">
        <title>Comparative genomics of the ectomycorrhizal sister species Rhizopogon vinicolor and Rhizopogon vesiculosus (Basidiomycota: Boletales) reveals a divergence of the mating type B locus.</title>
        <authorList>
            <person name="Mujic A.B."/>
            <person name="Kuo A."/>
            <person name="Tritt A."/>
            <person name="Lipzen A."/>
            <person name="Chen C."/>
            <person name="Johnson J."/>
            <person name="Sharma A."/>
            <person name="Barry K."/>
            <person name="Grigoriev I.V."/>
            <person name="Spatafora J.W."/>
        </authorList>
    </citation>
    <scope>NUCLEOTIDE SEQUENCE [LARGE SCALE GENOMIC DNA]</scope>
    <source>
        <strain evidence="1 2">AM-OR11-056</strain>
    </source>
</reference>
<gene>
    <name evidence="1" type="ORF">AZE42_08783</name>
</gene>
<dbReference type="EMBL" id="LVVM01004126">
    <property type="protein sequence ID" value="OJA13511.1"/>
    <property type="molecule type" value="Genomic_DNA"/>
</dbReference>
<proteinExistence type="predicted"/>
<protein>
    <submittedName>
        <fullName evidence="1">Uncharacterized protein</fullName>
    </submittedName>
</protein>